<evidence type="ECO:0000313" key="10">
    <source>
        <dbReference type="Proteomes" id="UP000058599"/>
    </source>
</evidence>
<keyword evidence="4" id="KW-0408">Iron</keyword>
<dbReference type="InterPro" id="IPR000531">
    <property type="entry name" value="Beta-barrel_TonB"/>
</dbReference>
<dbReference type="Gene3D" id="2.40.170.20">
    <property type="entry name" value="TonB-dependent receptor, beta-barrel domain"/>
    <property type="match status" value="1"/>
</dbReference>
<evidence type="ECO:0000313" key="9">
    <source>
        <dbReference type="EMBL" id="AMG73489.1"/>
    </source>
</evidence>
<keyword evidence="7" id="KW-0798">TonB box</keyword>
<keyword evidence="5 7" id="KW-0472">Membrane</keyword>
<gene>
    <name evidence="9" type="ORF">SGRAN_1096</name>
</gene>
<dbReference type="Pfam" id="PF07660">
    <property type="entry name" value="STN"/>
    <property type="match status" value="1"/>
</dbReference>
<evidence type="ECO:0000259" key="8">
    <source>
        <dbReference type="SMART" id="SM00965"/>
    </source>
</evidence>
<sequence length="1088" mass="115453">MIWGTPDRIHTHAVLMAGVAAAICWTAPAAAQERQRYVIPSGDAATAVQRLAVQSGVQVMIPDSDLAGVRTNGIDGSYTPVEALRRMLAGKGVEVFQNRDGVVVIRRAGRAATEPGTELVGEDIIVTGSRIKRAGFDTLQSATVTDREQIEKRAYTNAIEALQDTPGFAPAANSQIGAAQANLGVAQSYSNFLGLGSQRTLTLVNGRRFVSSNTVSGSGAATSPGSQVDLNLIPVGLIDRIETVAIGGAPVYGSDAIAGTVNIILKDNYDGLELTGQASLSDRGDAANQAVRALFGKNFAGGRGNIVLGAEYVRQEGMVLASRYKFRYLSPSGNVDRTDGIPAQLVVGDLRYAALTEGGLPYLAGDIAPGTGSYIRDAAGNPLQFGPNGDLVPFNLGASFFGSSSGPYAIMRDGGDGLDPAKHFSLLTPNERYLFNATGHYDLTDNVTFFVEGSYAHTSGTKLSDLFQFAAPNILGGPVLTMSIDNPFLSAQARDILVANGVTSFKLNRNMNDIADRAPGRTKLDVYRIVAGFRGDFDVSGEKWNWDLSYNYGRSRNESEFNQVNLTRFLQAIDVVGTPGAPVCRSGGSCVPLNIFGENRFSDEAAEYVVDRGVGISINSLQTITANLDGRLPFGIADPIAFNIGYEHRREYGSFVPDAILKGGISLLGGSAAFADTPPFSFNTDEVYGETIVPLIDEEMGLPLVRALQFEGALRYVDHSTAGGDLTWSAGGRLQPSFIEGLTFRGVYTRAIRAPSIVELALPGASVLRNAADVCAASRVNSGPNPAVRLANCTAALAAVGGPAPNAFNPTTSGASPAGIVSGNLDLRNERANSWSIGMVYQPQAVPGLRFAVDYNNIDLHDAISRFTLVTAQAACYDSPNYPNENACNAFSRLTAAEAAAQPGAARIAGDIANGYAESYYNTSSQKFAGILGQLDYRIGVPNIASGGEPGALRLGLSAFRVTKFTTQVSSGSPIIDVKGTVGTPKWRINGRIGYGFDPFDLDFQVVWSQKTIADHTATIEDTPILYYPSSTIVNATLGARINDNFRLQFGVRNLFDQAVPYAGEVSRQFGVYDPIGRTYTLRATANF</sequence>
<keyword evidence="10" id="KW-1185">Reference proteome</keyword>
<dbReference type="SMART" id="SM00965">
    <property type="entry name" value="STN"/>
    <property type="match status" value="1"/>
</dbReference>
<dbReference type="EMBL" id="CP012199">
    <property type="protein sequence ID" value="AMG73489.1"/>
    <property type="molecule type" value="Genomic_DNA"/>
</dbReference>
<evidence type="ECO:0000256" key="6">
    <source>
        <dbReference type="ARBA" id="ARBA00023237"/>
    </source>
</evidence>
<dbReference type="Proteomes" id="UP000058599">
    <property type="component" value="Chromosome"/>
</dbReference>
<organism evidence="9 10">
    <name type="scientific">Sphingopyxis granuli</name>
    <dbReference type="NCBI Taxonomy" id="267128"/>
    <lineage>
        <taxon>Bacteria</taxon>
        <taxon>Pseudomonadati</taxon>
        <taxon>Pseudomonadota</taxon>
        <taxon>Alphaproteobacteria</taxon>
        <taxon>Sphingomonadales</taxon>
        <taxon>Sphingomonadaceae</taxon>
        <taxon>Sphingopyxis</taxon>
    </lineage>
</organism>
<dbReference type="Gene3D" id="2.170.130.10">
    <property type="entry name" value="TonB-dependent receptor, plug domain"/>
    <property type="match status" value="1"/>
</dbReference>
<keyword evidence="9" id="KW-0675">Receptor</keyword>
<dbReference type="KEGG" id="sgi:SGRAN_1096"/>
<keyword evidence="2" id="KW-0813">Transport</keyword>
<dbReference type="GO" id="GO:0006826">
    <property type="term" value="P:iron ion transport"/>
    <property type="evidence" value="ECO:0007669"/>
    <property type="project" value="UniProtKB-KW"/>
</dbReference>
<dbReference type="PANTHER" id="PTHR47234">
    <property type="match status" value="1"/>
</dbReference>
<evidence type="ECO:0000256" key="5">
    <source>
        <dbReference type="ARBA" id="ARBA00023136"/>
    </source>
</evidence>
<accession>A0AA86GJT0</accession>
<comment type="subcellular location">
    <subcellularLocation>
        <location evidence="1 7">Cell outer membrane</location>
    </subcellularLocation>
</comment>
<proteinExistence type="inferred from homology"/>
<evidence type="ECO:0000256" key="3">
    <source>
        <dbReference type="ARBA" id="ARBA00022496"/>
    </source>
</evidence>
<name>A0AA86GJT0_9SPHN</name>
<keyword evidence="6" id="KW-0998">Cell outer membrane</keyword>
<dbReference type="PANTHER" id="PTHR47234:SF2">
    <property type="entry name" value="TONB-DEPENDENT RECEPTOR"/>
    <property type="match status" value="1"/>
</dbReference>
<evidence type="ECO:0000256" key="7">
    <source>
        <dbReference type="RuleBase" id="RU003357"/>
    </source>
</evidence>
<dbReference type="Gene3D" id="3.55.50.30">
    <property type="match status" value="1"/>
</dbReference>
<dbReference type="Pfam" id="PF07715">
    <property type="entry name" value="Plug"/>
    <property type="match status" value="1"/>
</dbReference>
<dbReference type="GO" id="GO:0009279">
    <property type="term" value="C:cell outer membrane"/>
    <property type="evidence" value="ECO:0007669"/>
    <property type="project" value="UniProtKB-SubCell"/>
</dbReference>
<protein>
    <submittedName>
        <fullName evidence="9">TonB dependent receptor</fullName>
    </submittedName>
</protein>
<dbReference type="InterPro" id="IPR037066">
    <property type="entry name" value="Plug_dom_sf"/>
</dbReference>
<comment type="similarity">
    <text evidence="7">Belongs to the TonB-dependent receptor family.</text>
</comment>
<keyword evidence="3" id="KW-0406">Ion transport</keyword>
<dbReference type="SUPFAM" id="SSF56935">
    <property type="entry name" value="Porins"/>
    <property type="match status" value="1"/>
</dbReference>
<reference evidence="9 10" key="1">
    <citation type="journal article" date="2016" name="BMC Genomics">
        <title>Genomic analysis of the nitrate-respiring Sphingopyxis granuli (formerly Sphingomonas macrogoltabida) strain TFA.</title>
        <authorList>
            <person name="Garcia-Romero I."/>
            <person name="Perez-Pulido A.J."/>
            <person name="Gonzalez-Flores Y.E."/>
            <person name="Reyes-Ramirez F."/>
            <person name="Santero E."/>
            <person name="Floriano B."/>
        </authorList>
    </citation>
    <scope>NUCLEOTIDE SEQUENCE [LARGE SCALE GENOMIC DNA]</scope>
    <source>
        <strain evidence="9 10">TFA</strain>
    </source>
</reference>
<evidence type="ECO:0000256" key="1">
    <source>
        <dbReference type="ARBA" id="ARBA00004442"/>
    </source>
</evidence>
<dbReference type="InterPro" id="IPR036942">
    <property type="entry name" value="Beta-barrel_TonB_sf"/>
</dbReference>
<dbReference type="AlphaFoldDB" id="A0AA86GJT0"/>
<feature type="domain" description="Secretin/TonB short N-terminal" evidence="8">
    <location>
        <begin position="57"/>
        <end position="108"/>
    </location>
</feature>
<keyword evidence="3" id="KW-0410">Iron transport</keyword>
<dbReference type="InterPro" id="IPR011662">
    <property type="entry name" value="Secretin/TonB_short_N"/>
</dbReference>
<dbReference type="Pfam" id="PF00593">
    <property type="entry name" value="TonB_dep_Rec_b-barrel"/>
    <property type="match status" value="1"/>
</dbReference>
<evidence type="ECO:0000256" key="2">
    <source>
        <dbReference type="ARBA" id="ARBA00022448"/>
    </source>
</evidence>
<dbReference type="InterPro" id="IPR012910">
    <property type="entry name" value="Plug_dom"/>
</dbReference>
<evidence type="ECO:0000256" key="4">
    <source>
        <dbReference type="ARBA" id="ARBA00023004"/>
    </source>
</evidence>